<dbReference type="EMBL" id="JARACI010000944">
    <property type="protein sequence ID" value="MDD9206659.1"/>
    <property type="molecule type" value="Genomic_DNA"/>
</dbReference>
<proteinExistence type="predicted"/>
<gene>
    <name evidence="2" type="ORF">PU560_09305</name>
</gene>
<comment type="caution">
    <text evidence="2">The sequence shown here is derived from an EMBL/GenBank/DDBJ whole genome shotgun (WGS) entry which is preliminary data.</text>
</comment>
<organism evidence="2 3">
    <name type="scientific">Georgenia halotolerans</name>
    <dbReference type="NCBI Taxonomy" id="3028317"/>
    <lineage>
        <taxon>Bacteria</taxon>
        <taxon>Bacillati</taxon>
        <taxon>Actinomycetota</taxon>
        <taxon>Actinomycetes</taxon>
        <taxon>Micrococcales</taxon>
        <taxon>Bogoriellaceae</taxon>
        <taxon>Georgenia</taxon>
    </lineage>
</organism>
<feature type="chain" id="PRO_5046508748" description="VCBS repeat-containing protein" evidence="1">
    <location>
        <begin position="29"/>
        <end position="136"/>
    </location>
</feature>
<feature type="signal peptide" evidence="1">
    <location>
        <begin position="1"/>
        <end position="28"/>
    </location>
</feature>
<evidence type="ECO:0000313" key="2">
    <source>
        <dbReference type="EMBL" id="MDD9206659.1"/>
    </source>
</evidence>
<accession>A0ABT5TX61</accession>
<evidence type="ECO:0000313" key="3">
    <source>
        <dbReference type="Proteomes" id="UP001165561"/>
    </source>
</evidence>
<name>A0ABT5TX61_9MICO</name>
<evidence type="ECO:0000256" key="1">
    <source>
        <dbReference type="SAM" id="SignalP"/>
    </source>
</evidence>
<keyword evidence="1" id="KW-0732">Signal</keyword>
<sequence>MGQGLRRGWTAVVVGTALVAAPTTTATAKGGVTEGWGSDFYLSDTFSSEAGTVYTYGGIADYFYVGDWDGRGQDTLAYRTARSNVLHVRNSHTSGDPDHSFAYGRPGDRLLVGDWDGDGVDTLAVRRGSEYHVKNS</sequence>
<reference evidence="2" key="1">
    <citation type="submission" date="2023-02" db="EMBL/GenBank/DDBJ databases">
        <title>Georgenia sp.10Sc9-8, isolated from a soil sample collected from the Taklamakan desert.</title>
        <authorList>
            <person name="Liu S."/>
        </authorList>
    </citation>
    <scope>NUCLEOTIDE SEQUENCE</scope>
    <source>
        <strain evidence="2">10Sc9-8</strain>
    </source>
</reference>
<keyword evidence="3" id="KW-1185">Reference proteome</keyword>
<feature type="non-terminal residue" evidence="2">
    <location>
        <position position="136"/>
    </location>
</feature>
<protein>
    <recommendedName>
        <fullName evidence="4">VCBS repeat-containing protein</fullName>
    </recommendedName>
</protein>
<dbReference type="Proteomes" id="UP001165561">
    <property type="component" value="Unassembled WGS sequence"/>
</dbReference>
<evidence type="ECO:0008006" key="4">
    <source>
        <dbReference type="Google" id="ProtNLM"/>
    </source>
</evidence>